<dbReference type="PROSITE" id="PS01124">
    <property type="entry name" value="HTH_ARAC_FAMILY_2"/>
    <property type="match status" value="1"/>
</dbReference>
<dbReference type="InterPro" id="IPR001789">
    <property type="entry name" value="Sig_transdc_resp-reg_receiver"/>
</dbReference>
<evidence type="ECO:0000256" key="3">
    <source>
        <dbReference type="ARBA" id="ARBA00022553"/>
    </source>
</evidence>
<dbReference type="CDD" id="cd17536">
    <property type="entry name" value="REC_YesN-like"/>
    <property type="match status" value="1"/>
</dbReference>
<dbReference type="PANTHER" id="PTHR42713:SF3">
    <property type="entry name" value="TRANSCRIPTIONAL REGULATORY PROTEIN HPTR"/>
    <property type="match status" value="1"/>
</dbReference>
<feature type="domain" description="Response regulatory" evidence="10">
    <location>
        <begin position="3"/>
        <end position="120"/>
    </location>
</feature>
<organism evidence="11 12">
    <name type="scientific">Cohnella abietis</name>
    <dbReference type="NCBI Taxonomy" id="2507935"/>
    <lineage>
        <taxon>Bacteria</taxon>
        <taxon>Bacillati</taxon>
        <taxon>Bacillota</taxon>
        <taxon>Bacilli</taxon>
        <taxon>Bacillales</taxon>
        <taxon>Paenibacillaceae</taxon>
        <taxon>Cohnella</taxon>
    </lineage>
</organism>
<comment type="subcellular location">
    <subcellularLocation>
        <location evidence="1">Cytoplasm</location>
    </subcellularLocation>
</comment>
<dbReference type="Gene3D" id="3.40.50.2300">
    <property type="match status" value="1"/>
</dbReference>
<keyword evidence="5" id="KW-0805">Transcription regulation</keyword>
<dbReference type="Pfam" id="PF12833">
    <property type="entry name" value="HTH_18"/>
    <property type="match status" value="1"/>
</dbReference>
<dbReference type="KEGG" id="cohn:KCTCHS21_51330"/>
<evidence type="ECO:0000256" key="1">
    <source>
        <dbReference type="ARBA" id="ARBA00004496"/>
    </source>
</evidence>
<evidence type="ECO:0000256" key="6">
    <source>
        <dbReference type="ARBA" id="ARBA00023125"/>
    </source>
</evidence>
<dbReference type="PANTHER" id="PTHR42713">
    <property type="entry name" value="HISTIDINE KINASE-RELATED"/>
    <property type="match status" value="1"/>
</dbReference>
<keyword evidence="7" id="KW-0804">Transcription</keyword>
<name>A0A3T1DCH3_9BACL</name>
<evidence type="ECO:0000256" key="4">
    <source>
        <dbReference type="ARBA" id="ARBA00023012"/>
    </source>
</evidence>
<dbReference type="InterPro" id="IPR018060">
    <property type="entry name" value="HTH_AraC"/>
</dbReference>
<evidence type="ECO:0000313" key="11">
    <source>
        <dbReference type="EMBL" id="BBI35734.1"/>
    </source>
</evidence>
<evidence type="ECO:0000259" key="10">
    <source>
        <dbReference type="PROSITE" id="PS50110"/>
    </source>
</evidence>
<dbReference type="InterPro" id="IPR011006">
    <property type="entry name" value="CheY-like_superfamily"/>
</dbReference>
<dbReference type="GO" id="GO:0000160">
    <property type="term" value="P:phosphorelay signal transduction system"/>
    <property type="evidence" value="ECO:0007669"/>
    <property type="project" value="UniProtKB-KW"/>
</dbReference>
<keyword evidence="6" id="KW-0238">DNA-binding</keyword>
<dbReference type="InterPro" id="IPR051552">
    <property type="entry name" value="HptR"/>
</dbReference>
<evidence type="ECO:0000259" key="9">
    <source>
        <dbReference type="PROSITE" id="PS01124"/>
    </source>
</evidence>
<dbReference type="SMART" id="SM00342">
    <property type="entry name" value="HTH_ARAC"/>
    <property type="match status" value="1"/>
</dbReference>
<keyword evidence="12" id="KW-1185">Reference proteome</keyword>
<proteinExistence type="predicted"/>
<dbReference type="Gene3D" id="1.10.10.60">
    <property type="entry name" value="Homeodomain-like"/>
    <property type="match status" value="2"/>
</dbReference>
<dbReference type="InterPro" id="IPR009057">
    <property type="entry name" value="Homeodomain-like_sf"/>
</dbReference>
<evidence type="ECO:0000313" key="12">
    <source>
        <dbReference type="Proteomes" id="UP000289856"/>
    </source>
</evidence>
<sequence length="391" mass="45273">MKNLLVVEDETLIRLGMKVMLDWTEIGVQIVGDAANGKEAMQLIESQRIDIVITDIRMPVMDGIELIRMCKEKYPHIRFIILSSYDDFQYAREAIQLGVADYILKPTMNVEEIKVSIDKILQTFPQDELSNTVQSPMESLAQQELLKGHILENALQEEVLKLREEEKGLFHIPFWQRDIQVGLVASKNQGLSLDILFQIIKDHLDFVKMEAVMLRSGVIVVFLKEAETESCGFHLWREELVWKVKQSLGTEIYWHERPAQLEWSQTRRTINEMSLNVKLERNEGISEIVQKALEFMTARFQEPIGLEQVADVVGVTPSYFSRLFKHNTGQSFIQYLSKLRFEMAKELLMNSSMTAASVGKAIGYPNPRYFTKWFKVMAGFTPNEYRQLNHF</sequence>
<evidence type="ECO:0000256" key="8">
    <source>
        <dbReference type="PROSITE-ProRule" id="PRU00169"/>
    </source>
</evidence>
<dbReference type="Proteomes" id="UP000289856">
    <property type="component" value="Chromosome"/>
</dbReference>
<dbReference type="Pfam" id="PF00072">
    <property type="entry name" value="Response_reg"/>
    <property type="match status" value="1"/>
</dbReference>
<evidence type="ECO:0000256" key="7">
    <source>
        <dbReference type="ARBA" id="ARBA00023163"/>
    </source>
</evidence>
<reference evidence="11 12" key="1">
    <citation type="submission" date="2019-01" db="EMBL/GenBank/DDBJ databases">
        <title>Complete genome sequence of Cohnella hallensis HS21 isolated from Korean fir (Abies koreana) rhizospheric soil.</title>
        <authorList>
            <person name="Jiang L."/>
            <person name="Kang S.W."/>
            <person name="Kim S."/>
            <person name="Jung J."/>
            <person name="Kim C.Y."/>
            <person name="Kim D.H."/>
            <person name="Kim S.W."/>
            <person name="Lee J."/>
        </authorList>
    </citation>
    <scope>NUCLEOTIDE SEQUENCE [LARGE SCALE GENOMIC DNA]</scope>
    <source>
        <strain evidence="11 12">HS21</strain>
    </source>
</reference>
<keyword evidence="2" id="KW-0963">Cytoplasm</keyword>
<evidence type="ECO:0000256" key="2">
    <source>
        <dbReference type="ARBA" id="ARBA00022490"/>
    </source>
</evidence>
<dbReference type="GO" id="GO:0043565">
    <property type="term" value="F:sequence-specific DNA binding"/>
    <property type="evidence" value="ECO:0007669"/>
    <property type="project" value="InterPro"/>
</dbReference>
<dbReference type="GO" id="GO:0003700">
    <property type="term" value="F:DNA-binding transcription factor activity"/>
    <property type="evidence" value="ECO:0007669"/>
    <property type="project" value="InterPro"/>
</dbReference>
<dbReference type="GO" id="GO:0005737">
    <property type="term" value="C:cytoplasm"/>
    <property type="evidence" value="ECO:0007669"/>
    <property type="project" value="UniProtKB-SubCell"/>
</dbReference>
<dbReference type="AlphaFoldDB" id="A0A3T1DCH3"/>
<keyword evidence="3 8" id="KW-0597">Phosphoprotein</keyword>
<keyword evidence="4" id="KW-0902">Two-component regulatory system</keyword>
<feature type="modified residue" description="4-aspartylphosphate" evidence="8">
    <location>
        <position position="55"/>
    </location>
</feature>
<dbReference type="OrthoDB" id="159632at2"/>
<accession>A0A3T1DCH3</accession>
<dbReference type="SUPFAM" id="SSF52172">
    <property type="entry name" value="CheY-like"/>
    <property type="match status" value="1"/>
</dbReference>
<dbReference type="SMART" id="SM00448">
    <property type="entry name" value="REC"/>
    <property type="match status" value="1"/>
</dbReference>
<dbReference type="EMBL" id="AP019400">
    <property type="protein sequence ID" value="BBI35734.1"/>
    <property type="molecule type" value="Genomic_DNA"/>
</dbReference>
<evidence type="ECO:0008006" key="13">
    <source>
        <dbReference type="Google" id="ProtNLM"/>
    </source>
</evidence>
<evidence type="ECO:0000256" key="5">
    <source>
        <dbReference type="ARBA" id="ARBA00023015"/>
    </source>
</evidence>
<gene>
    <name evidence="11" type="ORF">KCTCHS21_51330</name>
</gene>
<dbReference type="PROSITE" id="PS50110">
    <property type="entry name" value="RESPONSE_REGULATORY"/>
    <property type="match status" value="1"/>
</dbReference>
<protein>
    <recommendedName>
        <fullName evidence="13">DNA-binding response regulator</fullName>
    </recommendedName>
</protein>
<dbReference type="SUPFAM" id="SSF46689">
    <property type="entry name" value="Homeodomain-like"/>
    <property type="match status" value="2"/>
</dbReference>
<dbReference type="RefSeq" id="WP_130614649.1">
    <property type="nucleotide sequence ID" value="NZ_AP019400.1"/>
</dbReference>
<feature type="domain" description="HTH araC/xylS-type" evidence="9">
    <location>
        <begin position="290"/>
        <end position="388"/>
    </location>
</feature>